<protein>
    <recommendedName>
        <fullName evidence="4">Phage integrase family protein</fullName>
    </recommendedName>
</protein>
<feature type="region of interest" description="Disordered" evidence="1">
    <location>
        <begin position="321"/>
        <end position="343"/>
    </location>
</feature>
<keyword evidence="3" id="KW-1185">Reference proteome</keyword>
<accession>A0A316G3X6</accession>
<name>A0A316G3X6_9RHOB</name>
<feature type="region of interest" description="Disordered" evidence="1">
    <location>
        <begin position="1"/>
        <end position="52"/>
    </location>
</feature>
<dbReference type="Proteomes" id="UP000245390">
    <property type="component" value="Unassembled WGS sequence"/>
</dbReference>
<gene>
    <name evidence="2" type="ORF">C8D95_10636</name>
</gene>
<organism evidence="2 3">
    <name type="scientific">Silicimonas algicola</name>
    <dbReference type="NCBI Taxonomy" id="1826607"/>
    <lineage>
        <taxon>Bacteria</taxon>
        <taxon>Pseudomonadati</taxon>
        <taxon>Pseudomonadota</taxon>
        <taxon>Alphaproteobacteria</taxon>
        <taxon>Rhodobacterales</taxon>
        <taxon>Paracoccaceae</taxon>
    </lineage>
</organism>
<dbReference type="EMBL" id="QGGV01000006">
    <property type="protein sequence ID" value="PWK55641.1"/>
    <property type="molecule type" value="Genomic_DNA"/>
</dbReference>
<comment type="caution">
    <text evidence="2">The sequence shown here is derived from an EMBL/GenBank/DDBJ whole genome shotgun (WGS) entry which is preliminary data.</text>
</comment>
<evidence type="ECO:0000313" key="2">
    <source>
        <dbReference type="EMBL" id="PWK55641.1"/>
    </source>
</evidence>
<proteinExistence type="predicted"/>
<dbReference type="PROSITE" id="PS51257">
    <property type="entry name" value="PROKAR_LIPOPROTEIN"/>
    <property type="match status" value="1"/>
</dbReference>
<feature type="compositionally biased region" description="Basic and acidic residues" evidence="1">
    <location>
        <begin position="1"/>
        <end position="10"/>
    </location>
</feature>
<dbReference type="AlphaFoldDB" id="A0A316G3X6"/>
<reference evidence="2 3" key="1">
    <citation type="submission" date="2018-05" db="EMBL/GenBank/DDBJ databases">
        <title>Genomic Encyclopedia of Type Strains, Phase IV (KMG-IV): sequencing the most valuable type-strain genomes for metagenomic binning, comparative biology and taxonomic classification.</title>
        <authorList>
            <person name="Goeker M."/>
        </authorList>
    </citation>
    <scope>NUCLEOTIDE SEQUENCE [LARGE SCALE GENOMIC DNA]</scope>
    <source>
        <strain evidence="2 3">DSM 103371</strain>
    </source>
</reference>
<evidence type="ECO:0000256" key="1">
    <source>
        <dbReference type="SAM" id="MobiDB-lite"/>
    </source>
</evidence>
<evidence type="ECO:0008006" key="4">
    <source>
        <dbReference type="Google" id="ProtNLM"/>
    </source>
</evidence>
<evidence type="ECO:0000313" key="3">
    <source>
        <dbReference type="Proteomes" id="UP000245390"/>
    </source>
</evidence>
<sequence length="343" mass="36360">MRSDSSRTDLSKFGAAGPGAIGCGESSKSVVERHPPRKWAQVSEASPGPGGYELAERTSAATFFSTASSATPLTINTGRVSPPAPAVLDHFASPRPPKKREPCCGMLLARLSLLVDCSWFPRIDSSSGPRGLIGSETCRRISRADSRVAELGAPLSRHSNTHRVPGSGVGLSFCLRPCSFPCSQGKEFTQTGSLQTASPARHPLFSSPFPLAPGPCHQGLRQAPRGSGVSRSGAEFQSTRRSFITQCERTGVPEHFTASLVGHRSARPQNKLTYGIYLGGISEEQKRCIACGSDEGAGMSETCSAGSGRTRRRNAAVFSFKNELGRSRPHPPSPGRIVATVAR</sequence>